<proteinExistence type="predicted"/>
<dbReference type="Proteomes" id="UP000790377">
    <property type="component" value="Unassembled WGS sequence"/>
</dbReference>
<protein>
    <submittedName>
        <fullName evidence="1">Uncharacterized protein</fullName>
    </submittedName>
</protein>
<evidence type="ECO:0000313" key="1">
    <source>
        <dbReference type="EMBL" id="KAH7902919.1"/>
    </source>
</evidence>
<keyword evidence="2" id="KW-1185">Reference proteome</keyword>
<accession>A0ACB7ZP21</accession>
<evidence type="ECO:0000313" key="2">
    <source>
        <dbReference type="Proteomes" id="UP000790377"/>
    </source>
</evidence>
<organism evidence="1 2">
    <name type="scientific">Hygrophoropsis aurantiaca</name>
    <dbReference type="NCBI Taxonomy" id="72124"/>
    <lineage>
        <taxon>Eukaryota</taxon>
        <taxon>Fungi</taxon>
        <taxon>Dikarya</taxon>
        <taxon>Basidiomycota</taxon>
        <taxon>Agaricomycotina</taxon>
        <taxon>Agaricomycetes</taxon>
        <taxon>Agaricomycetidae</taxon>
        <taxon>Boletales</taxon>
        <taxon>Coniophorineae</taxon>
        <taxon>Hygrophoropsidaceae</taxon>
        <taxon>Hygrophoropsis</taxon>
    </lineage>
</organism>
<dbReference type="EMBL" id="MU269395">
    <property type="protein sequence ID" value="KAH7902919.1"/>
    <property type="molecule type" value="Genomic_DNA"/>
</dbReference>
<name>A0ACB7ZP21_9AGAM</name>
<reference evidence="1" key="1">
    <citation type="journal article" date="2021" name="New Phytol.">
        <title>Evolutionary innovations through gain and loss of genes in the ectomycorrhizal Boletales.</title>
        <authorList>
            <person name="Wu G."/>
            <person name="Miyauchi S."/>
            <person name="Morin E."/>
            <person name="Kuo A."/>
            <person name="Drula E."/>
            <person name="Varga T."/>
            <person name="Kohler A."/>
            <person name="Feng B."/>
            <person name="Cao Y."/>
            <person name="Lipzen A."/>
            <person name="Daum C."/>
            <person name="Hundley H."/>
            <person name="Pangilinan J."/>
            <person name="Johnson J."/>
            <person name="Barry K."/>
            <person name="LaButti K."/>
            <person name="Ng V."/>
            <person name="Ahrendt S."/>
            <person name="Min B."/>
            <person name="Choi I.G."/>
            <person name="Park H."/>
            <person name="Plett J.M."/>
            <person name="Magnuson J."/>
            <person name="Spatafora J.W."/>
            <person name="Nagy L.G."/>
            <person name="Henrissat B."/>
            <person name="Grigoriev I.V."/>
            <person name="Yang Z.L."/>
            <person name="Xu J."/>
            <person name="Martin F.M."/>
        </authorList>
    </citation>
    <scope>NUCLEOTIDE SEQUENCE</scope>
    <source>
        <strain evidence="1">ATCC 28755</strain>
    </source>
</reference>
<gene>
    <name evidence="1" type="ORF">BJ138DRAFT_1168728</name>
</gene>
<sequence>MIGSLLAIAIVIHYLHIHPTCPRLGFIMDRPRGYFTLNSSLSLMRRRTHLLHLQVSIAFSWQRVCCSGLRLSPWIHPTLESCTQYENLKHILPDLGLVCQESMDWIQEHGIDSSKGVLRADG</sequence>
<comment type="caution">
    <text evidence="1">The sequence shown here is derived from an EMBL/GenBank/DDBJ whole genome shotgun (WGS) entry which is preliminary data.</text>
</comment>